<evidence type="ECO:0000256" key="6">
    <source>
        <dbReference type="ARBA" id="ARBA00023004"/>
    </source>
</evidence>
<evidence type="ECO:0000256" key="7">
    <source>
        <dbReference type="ARBA" id="ARBA00023033"/>
    </source>
</evidence>
<dbReference type="Pfam" id="PF00067">
    <property type="entry name" value="p450"/>
    <property type="match status" value="1"/>
</dbReference>
<evidence type="ECO:0000256" key="1">
    <source>
        <dbReference type="ARBA" id="ARBA00001971"/>
    </source>
</evidence>
<name>R1FU40_9PSEU</name>
<dbReference type="GO" id="GO:0005506">
    <property type="term" value="F:iron ion binding"/>
    <property type="evidence" value="ECO:0007669"/>
    <property type="project" value="InterPro"/>
</dbReference>
<sequence length="427" mass="47689">MTSPATLPPGPTVPRAVQGAYALTQPLRGMRRLKERYGDAFTVNVPIFGRAVVISSPAEIKQLFTSGPDLVDNLEVNLGRVLGPRSMFALSGDEHKRQRKLLVPPFHGRRLAGYEKIVEEETVRELATWPEGKPFATLPSMMRITLNAILRAVFGAEGAEFAELRELLPPFVTLGSRLAVAPISKKGRFNPWRRFERMRREYDAIVDRLIAKARAGEKDDVLSMMLQTRYDDESGLSREEIADQLLTLLTAGHETTATTLAWAVERLRRHPALLAELDRNDKLLDATILEVQRTRPVIDLTARQVKQDGFRLGRWTLPKGYAVLVSIALIHDDDAVFPHAATFDPHRFAGARPDLYQWIPFGGGTRRCLGAAFATMEMTVVLRTLLRDFTLVPTTEPGERWHSRGVAYAPAKGGRAVVRRRSTGGEQ</sequence>
<dbReference type="GO" id="GO:0016125">
    <property type="term" value="P:sterol metabolic process"/>
    <property type="evidence" value="ECO:0007669"/>
    <property type="project" value="TreeGrafter"/>
</dbReference>
<keyword evidence="7 9" id="KW-0503">Monooxygenase</keyword>
<dbReference type="PANTHER" id="PTHR24286">
    <property type="entry name" value="CYTOCHROME P450 26"/>
    <property type="match status" value="1"/>
</dbReference>
<dbReference type="AlphaFoldDB" id="R1FU40"/>
<dbReference type="SUPFAM" id="SSF48264">
    <property type="entry name" value="Cytochrome P450"/>
    <property type="match status" value="1"/>
</dbReference>
<dbReference type="GO" id="GO:0016705">
    <property type="term" value="F:oxidoreductase activity, acting on paired donors, with incorporation or reduction of molecular oxygen"/>
    <property type="evidence" value="ECO:0007669"/>
    <property type="project" value="InterPro"/>
</dbReference>
<evidence type="ECO:0000313" key="10">
    <source>
        <dbReference type="EMBL" id="EOD62932.1"/>
    </source>
</evidence>
<comment type="similarity">
    <text evidence="2 9">Belongs to the cytochrome P450 family.</text>
</comment>
<comment type="caution">
    <text evidence="10">The sequence shown here is derived from an EMBL/GenBank/DDBJ whole genome shotgun (WGS) entry which is preliminary data.</text>
</comment>
<dbReference type="PANTHER" id="PTHR24286:SF24">
    <property type="entry name" value="LANOSTEROL 14-ALPHA DEMETHYLASE"/>
    <property type="match status" value="1"/>
</dbReference>
<feature type="binding site" description="axial binding residue" evidence="8">
    <location>
        <position position="368"/>
    </location>
    <ligand>
        <name>heme</name>
        <dbReference type="ChEBI" id="CHEBI:30413"/>
    </ligand>
    <ligandPart>
        <name>Fe</name>
        <dbReference type="ChEBI" id="CHEBI:18248"/>
    </ligandPart>
</feature>
<dbReference type="InterPro" id="IPR002401">
    <property type="entry name" value="Cyt_P450_E_grp-I"/>
</dbReference>
<dbReference type="GO" id="GO:0004497">
    <property type="term" value="F:monooxygenase activity"/>
    <property type="evidence" value="ECO:0007669"/>
    <property type="project" value="UniProtKB-KW"/>
</dbReference>
<accession>R1FU40</accession>
<evidence type="ECO:0000256" key="3">
    <source>
        <dbReference type="ARBA" id="ARBA00022617"/>
    </source>
</evidence>
<keyword evidence="3 8" id="KW-0349">Heme</keyword>
<dbReference type="GO" id="GO:0020037">
    <property type="term" value="F:heme binding"/>
    <property type="evidence" value="ECO:0007669"/>
    <property type="project" value="InterPro"/>
</dbReference>
<dbReference type="Gene3D" id="1.10.630.10">
    <property type="entry name" value="Cytochrome P450"/>
    <property type="match status" value="1"/>
</dbReference>
<protein>
    <submittedName>
        <fullName evidence="10">Cytochrome P450</fullName>
    </submittedName>
</protein>
<evidence type="ECO:0000256" key="9">
    <source>
        <dbReference type="RuleBase" id="RU000461"/>
    </source>
</evidence>
<dbReference type="PRINTS" id="PR00463">
    <property type="entry name" value="EP450I"/>
</dbReference>
<dbReference type="PRINTS" id="PR00385">
    <property type="entry name" value="P450"/>
</dbReference>
<keyword evidence="6 8" id="KW-0408">Iron</keyword>
<gene>
    <name evidence="10" type="ORF">H480_39670</name>
</gene>
<organism evidence="10 11">
    <name type="scientific">Amycolatopsis vancoresmycina DSM 44592</name>
    <dbReference type="NCBI Taxonomy" id="1292037"/>
    <lineage>
        <taxon>Bacteria</taxon>
        <taxon>Bacillati</taxon>
        <taxon>Actinomycetota</taxon>
        <taxon>Actinomycetes</taxon>
        <taxon>Pseudonocardiales</taxon>
        <taxon>Pseudonocardiaceae</taxon>
        <taxon>Amycolatopsis</taxon>
    </lineage>
</organism>
<keyword evidence="4 8" id="KW-0479">Metal-binding</keyword>
<dbReference type="PROSITE" id="PS00086">
    <property type="entry name" value="CYTOCHROME_P450"/>
    <property type="match status" value="1"/>
</dbReference>
<evidence type="ECO:0000313" key="11">
    <source>
        <dbReference type="Proteomes" id="UP000014139"/>
    </source>
</evidence>
<dbReference type="Proteomes" id="UP000014139">
    <property type="component" value="Unassembled WGS sequence"/>
</dbReference>
<evidence type="ECO:0000256" key="8">
    <source>
        <dbReference type="PIRSR" id="PIRSR602401-1"/>
    </source>
</evidence>
<keyword evidence="11" id="KW-1185">Reference proteome</keyword>
<evidence type="ECO:0000256" key="4">
    <source>
        <dbReference type="ARBA" id="ARBA00022723"/>
    </source>
</evidence>
<dbReference type="eggNOG" id="COG2124">
    <property type="taxonomic scope" value="Bacteria"/>
</dbReference>
<dbReference type="InterPro" id="IPR017972">
    <property type="entry name" value="Cyt_P450_CS"/>
</dbReference>
<evidence type="ECO:0000256" key="2">
    <source>
        <dbReference type="ARBA" id="ARBA00010617"/>
    </source>
</evidence>
<keyword evidence="5 9" id="KW-0560">Oxidoreductase</keyword>
<evidence type="ECO:0000256" key="5">
    <source>
        <dbReference type="ARBA" id="ARBA00023002"/>
    </source>
</evidence>
<dbReference type="EMBL" id="AOUO01000678">
    <property type="protein sequence ID" value="EOD62932.1"/>
    <property type="molecule type" value="Genomic_DNA"/>
</dbReference>
<dbReference type="PATRIC" id="fig|1292037.4.peg.7445"/>
<comment type="cofactor">
    <cofactor evidence="1 8">
        <name>heme</name>
        <dbReference type="ChEBI" id="CHEBI:30413"/>
    </cofactor>
</comment>
<proteinExistence type="inferred from homology"/>
<dbReference type="CDD" id="cd11053">
    <property type="entry name" value="CYP110-like"/>
    <property type="match status" value="1"/>
</dbReference>
<dbReference type="InterPro" id="IPR036396">
    <property type="entry name" value="Cyt_P450_sf"/>
</dbReference>
<dbReference type="InterPro" id="IPR001128">
    <property type="entry name" value="Cyt_P450"/>
</dbReference>
<reference evidence="10 11" key="1">
    <citation type="submission" date="2013-02" db="EMBL/GenBank/DDBJ databases">
        <title>Draft genome sequence of Amycolatopsis vancoresmycina strain DSM 44592T.</title>
        <authorList>
            <person name="Kumar S."/>
            <person name="Kaur N."/>
            <person name="Kaur C."/>
            <person name="Raghava G.P.S."/>
            <person name="Mayilraj S."/>
        </authorList>
    </citation>
    <scope>NUCLEOTIDE SEQUENCE [LARGE SCALE GENOMIC DNA]</scope>
    <source>
        <strain evidence="10 11">DSM 44592</strain>
    </source>
</reference>